<dbReference type="PANTHER" id="PTHR10502:SF175">
    <property type="entry name" value="ANNEXIN A13"/>
    <property type="match status" value="1"/>
</dbReference>
<dbReference type="PRINTS" id="PR00196">
    <property type="entry name" value="ANNEXIN"/>
</dbReference>
<gene>
    <name evidence="6" type="ORF">PECAL_3P16390</name>
</gene>
<evidence type="ECO:0000259" key="5">
    <source>
        <dbReference type="Pfam" id="PF09851"/>
    </source>
</evidence>
<accession>A0A8J2SQ10</accession>
<evidence type="ECO:0000256" key="3">
    <source>
        <dbReference type="RuleBase" id="RU003540"/>
    </source>
</evidence>
<dbReference type="InterPro" id="IPR001464">
    <property type="entry name" value="Annexin"/>
</dbReference>
<dbReference type="PANTHER" id="PTHR10502">
    <property type="entry name" value="ANNEXIN"/>
    <property type="match status" value="1"/>
</dbReference>
<dbReference type="GO" id="GO:0005544">
    <property type="term" value="F:calcium-dependent phospholipid binding"/>
    <property type="evidence" value="ECO:0007669"/>
    <property type="project" value="UniProtKB-KW"/>
</dbReference>
<proteinExistence type="inferred from homology"/>
<dbReference type="GO" id="GO:0005737">
    <property type="term" value="C:cytoplasm"/>
    <property type="evidence" value="ECO:0007669"/>
    <property type="project" value="TreeGrafter"/>
</dbReference>
<evidence type="ECO:0000313" key="6">
    <source>
        <dbReference type="EMBL" id="CAH0371687.1"/>
    </source>
</evidence>
<dbReference type="InterPro" id="IPR018502">
    <property type="entry name" value="Annexin_repeat"/>
</dbReference>
<keyword evidence="7" id="KW-1185">Reference proteome</keyword>
<dbReference type="GO" id="GO:0012506">
    <property type="term" value="C:vesicle membrane"/>
    <property type="evidence" value="ECO:0007669"/>
    <property type="project" value="TreeGrafter"/>
</dbReference>
<feature type="domain" description="SHOCT" evidence="5">
    <location>
        <begin position="13"/>
        <end position="34"/>
    </location>
</feature>
<dbReference type="GO" id="GO:0001786">
    <property type="term" value="F:phosphatidylserine binding"/>
    <property type="evidence" value="ECO:0007669"/>
    <property type="project" value="TreeGrafter"/>
</dbReference>
<dbReference type="GO" id="GO:0005886">
    <property type="term" value="C:plasma membrane"/>
    <property type="evidence" value="ECO:0007669"/>
    <property type="project" value="TreeGrafter"/>
</dbReference>
<dbReference type="SUPFAM" id="SSF47874">
    <property type="entry name" value="Annexin"/>
    <property type="match status" value="1"/>
</dbReference>
<dbReference type="AlphaFoldDB" id="A0A8J2SQ10"/>
<dbReference type="InterPro" id="IPR037104">
    <property type="entry name" value="Annexin_sf"/>
</dbReference>
<dbReference type="Pfam" id="PF09851">
    <property type="entry name" value="SHOCT"/>
    <property type="match status" value="1"/>
</dbReference>
<evidence type="ECO:0000256" key="4">
    <source>
        <dbReference type="SAM" id="Coils"/>
    </source>
</evidence>
<feature type="coiled-coil region" evidence="4">
    <location>
        <begin position="54"/>
        <end position="109"/>
    </location>
</feature>
<dbReference type="PROSITE" id="PS00223">
    <property type="entry name" value="ANNEXIN_1"/>
    <property type="match status" value="1"/>
</dbReference>
<reference evidence="6" key="1">
    <citation type="submission" date="2021-11" db="EMBL/GenBank/DDBJ databases">
        <authorList>
            <consortium name="Genoscope - CEA"/>
            <person name="William W."/>
        </authorList>
    </citation>
    <scope>NUCLEOTIDE SEQUENCE</scope>
</reference>
<evidence type="ECO:0000313" key="7">
    <source>
        <dbReference type="Proteomes" id="UP000789595"/>
    </source>
</evidence>
<name>A0A8J2SQ10_9STRA</name>
<sequence length="481" mass="52921">MDPATVQALRDTKQLLDDGIITEADFEAKKAELLGQPAPETPAAEPEPAVDPEEAALRAAIAGLEAELTAHNEQNAYYEGENAQIEQENAQLDAEIAQKSQEVEELKGQYFQAVAEGLKLGKMHQLLACDIRQINAFNCGRDVERIERAIAGWGTNERMLLDVLTARSKEQLLGIAQEYEAKHGKALLPVLKSELSGFLWDSPLPYLVRCLLTPSEDLDVEFLHDSMAGWGTNDGQLIEVLGTRSAFELKYASDNFKEKYGKDLRSAVDGDTSGKYSELLLAFVDAIPTRREGDKPEDNDVIEMYATSIHDGLEPDSEDCVAPLEGFLPEASAADIRALKKKYAELYGGEDVVEKVRTDKRFDSMWESENGRSNLRMLLLSRLHEPVTYGAIVIDHALKAGFLGGGFDGVDEKALSRVLGRHDKNFVFKIAKRHDELFPDKPLQGRFEKSLKGDFRAACLGICFGANESDLSGVGEAAAGE</sequence>
<comment type="similarity">
    <text evidence="3">Belongs to the annexin family.</text>
</comment>
<dbReference type="SMART" id="SM00335">
    <property type="entry name" value="ANX"/>
    <property type="match status" value="2"/>
</dbReference>
<dbReference type="Proteomes" id="UP000789595">
    <property type="component" value="Unassembled WGS sequence"/>
</dbReference>
<dbReference type="EMBL" id="CAKKNE010000003">
    <property type="protein sequence ID" value="CAH0371687.1"/>
    <property type="molecule type" value="Genomic_DNA"/>
</dbReference>
<evidence type="ECO:0000256" key="2">
    <source>
        <dbReference type="ARBA" id="ARBA00023216"/>
    </source>
</evidence>
<dbReference type="GO" id="GO:0005509">
    <property type="term" value="F:calcium ion binding"/>
    <property type="evidence" value="ECO:0007669"/>
    <property type="project" value="InterPro"/>
</dbReference>
<organism evidence="6 7">
    <name type="scientific">Pelagomonas calceolata</name>
    <dbReference type="NCBI Taxonomy" id="35677"/>
    <lineage>
        <taxon>Eukaryota</taxon>
        <taxon>Sar</taxon>
        <taxon>Stramenopiles</taxon>
        <taxon>Ochrophyta</taxon>
        <taxon>Pelagophyceae</taxon>
        <taxon>Pelagomonadales</taxon>
        <taxon>Pelagomonadaceae</taxon>
        <taxon>Pelagomonas</taxon>
    </lineage>
</organism>
<dbReference type="GO" id="GO:0005634">
    <property type="term" value="C:nucleus"/>
    <property type="evidence" value="ECO:0007669"/>
    <property type="project" value="TreeGrafter"/>
</dbReference>
<dbReference type="OrthoDB" id="37886at2759"/>
<keyword evidence="2 3" id="KW-0041">Annexin</keyword>
<evidence type="ECO:0000256" key="1">
    <source>
        <dbReference type="ARBA" id="ARBA00022737"/>
    </source>
</evidence>
<dbReference type="Pfam" id="PF00191">
    <property type="entry name" value="Annexin"/>
    <property type="match status" value="2"/>
</dbReference>
<keyword evidence="4" id="KW-0175">Coiled coil</keyword>
<keyword evidence="3" id="KW-0106">Calcium</keyword>
<dbReference type="Gene3D" id="1.10.220.10">
    <property type="entry name" value="Annexin"/>
    <property type="match status" value="2"/>
</dbReference>
<keyword evidence="3" id="KW-0111">Calcium/phospholipid-binding</keyword>
<comment type="caution">
    <text evidence="6">The sequence shown here is derived from an EMBL/GenBank/DDBJ whole genome shotgun (WGS) entry which is preliminary data.</text>
</comment>
<dbReference type="InterPro" id="IPR018252">
    <property type="entry name" value="Annexin_repeat_CS"/>
</dbReference>
<dbReference type="InterPro" id="IPR018649">
    <property type="entry name" value="SHOCT"/>
</dbReference>
<protein>
    <recommendedName>
        <fullName evidence="3">Annexin</fullName>
    </recommendedName>
</protein>
<keyword evidence="1 3" id="KW-0677">Repeat</keyword>
<dbReference type="PROSITE" id="PS51897">
    <property type="entry name" value="ANNEXIN_2"/>
    <property type="match status" value="2"/>
</dbReference>
<comment type="domain">
    <text evidence="3">A pair of annexin repeats may form one binding site for calcium and phospholipid.</text>
</comment>